<feature type="transmembrane region" description="Helical" evidence="10">
    <location>
        <begin position="7"/>
        <end position="24"/>
    </location>
</feature>
<comment type="catalytic activity">
    <reaction evidence="8">
        <text>fluoride(in) = fluoride(out)</text>
        <dbReference type="Rhea" id="RHEA:76159"/>
        <dbReference type="ChEBI" id="CHEBI:17051"/>
    </reaction>
    <physiologicalReaction direction="left-to-right" evidence="8">
        <dbReference type="Rhea" id="RHEA:76160"/>
    </physiologicalReaction>
</comment>
<dbReference type="AlphaFoldDB" id="A0A1M5W2N1"/>
<sequence length="128" mass="14069">MNMFKKILLLGVGGFIGSNLRYWITGWITDIFGSYLPYGTLVVNGLGSFILGFLMMYGAEVAEIDPQIRLLIGTGMLGALTTFSTFSYETINLFRESSYFLGILNIFLNIGIGLTSVWLGFALVKSLA</sequence>
<name>A0A1M5W2N1_9FIRM</name>
<evidence type="ECO:0000256" key="6">
    <source>
        <dbReference type="ARBA" id="ARBA00023303"/>
    </source>
</evidence>
<comment type="similarity">
    <text evidence="7 10">Belongs to the fluoride channel Fluc/FEX (TC 1.A.43) family.</text>
</comment>
<proteinExistence type="inferred from homology"/>
<dbReference type="PANTHER" id="PTHR28259">
    <property type="entry name" value="FLUORIDE EXPORT PROTEIN 1-RELATED"/>
    <property type="match status" value="1"/>
</dbReference>
<keyword evidence="10" id="KW-0406">Ion transport</keyword>
<dbReference type="EMBL" id="FQXO01000084">
    <property type="protein sequence ID" value="SHH81762.1"/>
    <property type="molecule type" value="Genomic_DNA"/>
</dbReference>
<dbReference type="Proteomes" id="UP000183967">
    <property type="component" value="Unassembled WGS sequence"/>
</dbReference>
<evidence type="ECO:0000256" key="1">
    <source>
        <dbReference type="ARBA" id="ARBA00004651"/>
    </source>
</evidence>
<gene>
    <name evidence="10" type="primary">fluC</name>
    <name evidence="10" type="synonym">crcB</name>
    <name evidence="11" type="ORF">SAMN02745135_02262</name>
</gene>
<evidence type="ECO:0000256" key="8">
    <source>
        <dbReference type="ARBA" id="ARBA00035585"/>
    </source>
</evidence>
<feature type="transmembrane region" description="Helical" evidence="10">
    <location>
        <begin position="36"/>
        <end position="58"/>
    </location>
</feature>
<keyword evidence="10" id="KW-0479">Metal-binding</keyword>
<dbReference type="Pfam" id="PF02537">
    <property type="entry name" value="CRCB"/>
    <property type="match status" value="1"/>
</dbReference>
<evidence type="ECO:0000256" key="10">
    <source>
        <dbReference type="HAMAP-Rule" id="MF_00454"/>
    </source>
</evidence>
<dbReference type="NCBIfam" id="TIGR00494">
    <property type="entry name" value="crcB"/>
    <property type="match status" value="1"/>
</dbReference>
<keyword evidence="4 10" id="KW-1133">Transmembrane helix</keyword>
<keyword evidence="10" id="KW-0813">Transport</keyword>
<evidence type="ECO:0000256" key="3">
    <source>
        <dbReference type="ARBA" id="ARBA00022692"/>
    </source>
</evidence>
<evidence type="ECO:0000313" key="11">
    <source>
        <dbReference type="EMBL" id="SHH81762.1"/>
    </source>
</evidence>
<evidence type="ECO:0000256" key="5">
    <source>
        <dbReference type="ARBA" id="ARBA00023136"/>
    </source>
</evidence>
<protein>
    <recommendedName>
        <fullName evidence="10">Fluoride-specific ion channel FluC</fullName>
    </recommendedName>
</protein>
<dbReference type="InterPro" id="IPR003691">
    <property type="entry name" value="FluC"/>
</dbReference>
<evidence type="ECO:0000256" key="2">
    <source>
        <dbReference type="ARBA" id="ARBA00022475"/>
    </source>
</evidence>
<dbReference type="PANTHER" id="PTHR28259:SF1">
    <property type="entry name" value="FLUORIDE EXPORT PROTEIN 1-RELATED"/>
    <property type="match status" value="1"/>
</dbReference>
<dbReference type="HAMAP" id="MF_00454">
    <property type="entry name" value="FluC"/>
    <property type="match status" value="1"/>
</dbReference>
<evidence type="ECO:0000256" key="9">
    <source>
        <dbReference type="ARBA" id="ARBA00049940"/>
    </source>
</evidence>
<dbReference type="GO" id="GO:0046872">
    <property type="term" value="F:metal ion binding"/>
    <property type="evidence" value="ECO:0007669"/>
    <property type="project" value="UniProtKB-KW"/>
</dbReference>
<feature type="transmembrane region" description="Helical" evidence="10">
    <location>
        <begin position="70"/>
        <end position="88"/>
    </location>
</feature>
<comment type="subcellular location">
    <subcellularLocation>
        <location evidence="1 10">Cell membrane</location>
        <topology evidence="1 10">Multi-pass membrane protein</topology>
    </subcellularLocation>
</comment>
<dbReference type="GO" id="GO:0062054">
    <property type="term" value="F:fluoride channel activity"/>
    <property type="evidence" value="ECO:0007669"/>
    <property type="project" value="UniProtKB-UniRule"/>
</dbReference>
<evidence type="ECO:0000313" key="12">
    <source>
        <dbReference type="Proteomes" id="UP000183967"/>
    </source>
</evidence>
<keyword evidence="2 10" id="KW-1003">Cell membrane</keyword>
<comment type="activity regulation">
    <text evidence="10">Na(+) is not transported, but it plays an essential structural role and its presence is essential for fluoride channel function.</text>
</comment>
<dbReference type="GO" id="GO:0005886">
    <property type="term" value="C:plasma membrane"/>
    <property type="evidence" value="ECO:0007669"/>
    <property type="project" value="UniProtKB-SubCell"/>
</dbReference>
<keyword evidence="5 10" id="KW-0472">Membrane</keyword>
<feature type="binding site" evidence="10">
    <location>
        <position position="78"/>
    </location>
    <ligand>
        <name>Na(+)</name>
        <dbReference type="ChEBI" id="CHEBI:29101"/>
        <note>structural</note>
    </ligand>
</feature>
<dbReference type="GO" id="GO:0140114">
    <property type="term" value="P:cellular detoxification of fluoride"/>
    <property type="evidence" value="ECO:0007669"/>
    <property type="project" value="UniProtKB-UniRule"/>
</dbReference>
<keyword evidence="10" id="KW-0915">Sodium</keyword>
<feature type="transmembrane region" description="Helical" evidence="10">
    <location>
        <begin position="100"/>
        <end position="124"/>
    </location>
</feature>
<organism evidence="11 12">
    <name type="scientific">Caloranaerobacter azorensis DSM 13643</name>
    <dbReference type="NCBI Taxonomy" id="1121264"/>
    <lineage>
        <taxon>Bacteria</taxon>
        <taxon>Bacillati</taxon>
        <taxon>Bacillota</taxon>
        <taxon>Tissierellia</taxon>
        <taxon>Tissierellales</taxon>
        <taxon>Thermohalobacteraceae</taxon>
        <taxon>Caloranaerobacter</taxon>
    </lineage>
</organism>
<keyword evidence="3 10" id="KW-0812">Transmembrane</keyword>
<comment type="function">
    <text evidence="9 10">Fluoride-specific ion channel. Important for reducing fluoride concentration in the cell, thus reducing its toxicity.</text>
</comment>
<keyword evidence="6 10" id="KW-0407">Ion channel</keyword>
<dbReference type="RefSeq" id="WP_200791952.1">
    <property type="nucleotide sequence ID" value="NZ_FQXO01000084.1"/>
</dbReference>
<evidence type="ECO:0000256" key="4">
    <source>
        <dbReference type="ARBA" id="ARBA00022989"/>
    </source>
</evidence>
<feature type="binding site" evidence="10">
    <location>
        <position position="81"/>
    </location>
    <ligand>
        <name>Na(+)</name>
        <dbReference type="ChEBI" id="CHEBI:29101"/>
        <note>structural</note>
    </ligand>
</feature>
<accession>A0A1M5W2N1</accession>
<keyword evidence="12" id="KW-1185">Reference proteome</keyword>
<reference evidence="12" key="1">
    <citation type="submission" date="2016-11" db="EMBL/GenBank/DDBJ databases">
        <authorList>
            <person name="Varghese N."/>
            <person name="Submissions S."/>
        </authorList>
    </citation>
    <scope>NUCLEOTIDE SEQUENCE [LARGE SCALE GENOMIC DNA]</scope>
    <source>
        <strain evidence="12">DSM 13643</strain>
    </source>
</reference>
<evidence type="ECO:0000256" key="7">
    <source>
        <dbReference type="ARBA" id="ARBA00035120"/>
    </source>
</evidence>